<dbReference type="GeneID" id="78296476"/>
<dbReference type="Gene3D" id="1.10.10.10">
    <property type="entry name" value="Winged helix-like DNA-binding domain superfamily/Winged helix DNA-binding domain"/>
    <property type="match status" value="1"/>
</dbReference>
<dbReference type="PANTHER" id="PTHR30136:SF35">
    <property type="entry name" value="HTH-TYPE TRANSCRIPTIONAL REGULATOR RV1719"/>
    <property type="match status" value="1"/>
</dbReference>
<dbReference type="RefSeq" id="WP_116885194.1">
    <property type="nucleotide sequence ID" value="NZ_CAJKCJ010000035.1"/>
</dbReference>
<dbReference type="Proteomes" id="UP000245959">
    <property type="component" value="Unassembled WGS sequence"/>
</dbReference>
<accession>A0A2U1ANX9</accession>
<dbReference type="InterPro" id="IPR005471">
    <property type="entry name" value="Tscrpt_reg_IclR_N"/>
</dbReference>
<organism evidence="3 4">
    <name type="scientific">Victivallis vadensis</name>
    <dbReference type="NCBI Taxonomy" id="172901"/>
    <lineage>
        <taxon>Bacteria</taxon>
        <taxon>Pseudomonadati</taxon>
        <taxon>Lentisphaerota</taxon>
        <taxon>Lentisphaeria</taxon>
        <taxon>Victivallales</taxon>
        <taxon>Victivallaceae</taxon>
        <taxon>Victivallis</taxon>
    </lineage>
</organism>
<dbReference type="AlphaFoldDB" id="A0A2U1ANX9"/>
<evidence type="ECO:0000313" key="4">
    <source>
        <dbReference type="Proteomes" id="UP000245959"/>
    </source>
</evidence>
<dbReference type="GO" id="GO:0045892">
    <property type="term" value="P:negative regulation of DNA-templated transcription"/>
    <property type="evidence" value="ECO:0007669"/>
    <property type="project" value="TreeGrafter"/>
</dbReference>
<keyword evidence="4" id="KW-1185">Reference proteome</keyword>
<feature type="domain" description="HTH iclR-type" evidence="1">
    <location>
        <begin position="3"/>
        <end position="71"/>
    </location>
</feature>
<dbReference type="InterPro" id="IPR050707">
    <property type="entry name" value="HTH_MetabolicPath_Reg"/>
</dbReference>
<evidence type="ECO:0000259" key="1">
    <source>
        <dbReference type="PROSITE" id="PS51077"/>
    </source>
</evidence>
<evidence type="ECO:0000313" key="3">
    <source>
        <dbReference type="EMBL" id="PVY38139.1"/>
    </source>
</evidence>
<sequence length="245" mass="27431">MKNKLLEKTFLVLEAIAASPEPVSLKDLSTTLGLNISTASRITADLVEAGYVTKSGYRHFEAALGLIRLGQNAINSSPLPRTVNPLIRAKAEALGVHGAFAGIQHGQLVYLYRSDLFSQNQMYGLPCQVPFHRSNIAIVILSQAFSREEAVQKLMDSARNDNADPAYLNEERELLEKLVDSVLTNGYLLRMEPNKRWNICFPVRCKEIYYGVSFYGDAADTRNFDRLLFECSLLTSRIRNLLGEE</sequence>
<dbReference type="PANTHER" id="PTHR30136">
    <property type="entry name" value="HELIX-TURN-HELIX TRANSCRIPTIONAL REGULATOR, ICLR FAMILY"/>
    <property type="match status" value="1"/>
</dbReference>
<dbReference type="SMART" id="SM00346">
    <property type="entry name" value="HTH_ICLR"/>
    <property type="match status" value="1"/>
</dbReference>
<name>A0A2U1ANX9_9BACT</name>
<evidence type="ECO:0000313" key="2">
    <source>
        <dbReference type="EMBL" id="NMD88898.1"/>
    </source>
</evidence>
<dbReference type="GO" id="GO:0003700">
    <property type="term" value="F:DNA-binding transcription factor activity"/>
    <property type="evidence" value="ECO:0007669"/>
    <property type="project" value="TreeGrafter"/>
</dbReference>
<dbReference type="InterPro" id="IPR036390">
    <property type="entry name" value="WH_DNA-bd_sf"/>
</dbReference>
<evidence type="ECO:0000313" key="5">
    <source>
        <dbReference type="Proteomes" id="UP000576225"/>
    </source>
</evidence>
<proteinExistence type="predicted"/>
<protein>
    <submittedName>
        <fullName evidence="3">DNA-binding IclR family transcriptional regulator</fullName>
    </submittedName>
    <submittedName>
        <fullName evidence="2">Helix-turn-helix domain-containing protein</fullName>
    </submittedName>
</protein>
<dbReference type="Pfam" id="PF09339">
    <property type="entry name" value="HTH_IclR"/>
    <property type="match status" value="1"/>
</dbReference>
<dbReference type="InterPro" id="IPR036388">
    <property type="entry name" value="WH-like_DNA-bd_sf"/>
</dbReference>
<keyword evidence="3" id="KW-0238">DNA-binding</keyword>
<dbReference type="EMBL" id="JABAEW010000064">
    <property type="protein sequence ID" value="NMD88898.1"/>
    <property type="molecule type" value="Genomic_DNA"/>
</dbReference>
<dbReference type="EMBL" id="QEKH01000028">
    <property type="protein sequence ID" value="PVY38139.1"/>
    <property type="molecule type" value="Genomic_DNA"/>
</dbReference>
<comment type="caution">
    <text evidence="3">The sequence shown here is derived from an EMBL/GenBank/DDBJ whole genome shotgun (WGS) entry which is preliminary data.</text>
</comment>
<dbReference type="GO" id="GO:0003677">
    <property type="term" value="F:DNA binding"/>
    <property type="evidence" value="ECO:0007669"/>
    <property type="project" value="UniProtKB-KW"/>
</dbReference>
<dbReference type="SUPFAM" id="SSF46785">
    <property type="entry name" value="Winged helix' DNA-binding domain"/>
    <property type="match status" value="1"/>
</dbReference>
<reference evidence="3 4" key="1">
    <citation type="submission" date="2018-04" db="EMBL/GenBank/DDBJ databases">
        <title>Genomic Encyclopedia of Type Strains, Phase IV (KMG-IV): sequencing the most valuable type-strain genomes for metagenomic binning, comparative biology and taxonomic classification.</title>
        <authorList>
            <person name="Goeker M."/>
        </authorList>
    </citation>
    <scope>NUCLEOTIDE SEQUENCE [LARGE SCALE GENOMIC DNA]</scope>
    <source>
        <strain evidence="3 4">DSM 14823</strain>
    </source>
</reference>
<reference evidence="2 5" key="2">
    <citation type="submission" date="2020-04" db="EMBL/GenBank/DDBJ databases">
        <authorList>
            <person name="Hitch T.C.A."/>
            <person name="Wylensek D."/>
            <person name="Clavel T."/>
        </authorList>
    </citation>
    <scope>NUCLEOTIDE SEQUENCE [LARGE SCALE GENOMIC DNA]</scope>
    <source>
        <strain evidence="2 5">COR2-253-APC-1A</strain>
    </source>
</reference>
<gene>
    <name evidence="3" type="ORF">C8D82_12839</name>
    <name evidence="2" type="ORF">HF882_20135</name>
</gene>
<dbReference type="PROSITE" id="PS51077">
    <property type="entry name" value="HTH_ICLR"/>
    <property type="match status" value="1"/>
</dbReference>
<dbReference type="Proteomes" id="UP000576225">
    <property type="component" value="Unassembled WGS sequence"/>
</dbReference>